<evidence type="ECO:0000256" key="2">
    <source>
        <dbReference type="ARBA" id="ARBA00022448"/>
    </source>
</evidence>
<evidence type="ECO:0000256" key="3">
    <source>
        <dbReference type="ARBA" id="ARBA00022475"/>
    </source>
</evidence>
<dbReference type="CDD" id="cd06261">
    <property type="entry name" value="TM_PBP2"/>
    <property type="match status" value="2"/>
</dbReference>
<gene>
    <name evidence="9" type="ORF">OA57_00375</name>
</gene>
<feature type="transmembrane region" description="Helical" evidence="7">
    <location>
        <begin position="196"/>
        <end position="220"/>
    </location>
</feature>
<evidence type="ECO:0000256" key="1">
    <source>
        <dbReference type="ARBA" id="ARBA00004651"/>
    </source>
</evidence>
<keyword evidence="6 7" id="KW-0472">Membrane</keyword>
<comment type="similarity">
    <text evidence="7">Belongs to the binding-protein-dependent transport system permease family.</text>
</comment>
<feature type="domain" description="ABC transmembrane type-1" evidence="8">
    <location>
        <begin position="328"/>
        <end position="540"/>
    </location>
</feature>
<dbReference type="InterPro" id="IPR000515">
    <property type="entry name" value="MetI-like"/>
</dbReference>
<dbReference type="Proteomes" id="UP000030380">
    <property type="component" value="Unassembled WGS sequence"/>
</dbReference>
<feature type="transmembrane region" description="Helical" evidence="7">
    <location>
        <begin position="57"/>
        <end position="77"/>
    </location>
</feature>
<accession>A0A0A3AQC8</accession>
<keyword evidence="5 7" id="KW-1133">Transmembrane helix</keyword>
<comment type="caution">
    <text evidence="9">The sequence shown here is derived from an EMBL/GenBank/DDBJ whole genome shotgun (WGS) entry which is preliminary data.</text>
</comment>
<evidence type="ECO:0000313" key="10">
    <source>
        <dbReference type="Proteomes" id="UP000030380"/>
    </source>
</evidence>
<dbReference type="PANTHER" id="PTHR30183">
    <property type="entry name" value="MOLYBDENUM TRANSPORT SYSTEM PERMEASE PROTEIN MODB"/>
    <property type="match status" value="1"/>
</dbReference>
<comment type="subcellular location">
    <subcellularLocation>
        <location evidence="1 7">Cell membrane</location>
        <topology evidence="1 7">Multi-pass membrane protein</topology>
    </subcellularLocation>
</comment>
<evidence type="ECO:0000256" key="4">
    <source>
        <dbReference type="ARBA" id="ARBA00022692"/>
    </source>
</evidence>
<evidence type="ECO:0000313" key="9">
    <source>
        <dbReference type="EMBL" id="KGQ71561.1"/>
    </source>
</evidence>
<proteinExistence type="inferred from homology"/>
<dbReference type="OrthoDB" id="9790211at2"/>
<feature type="transmembrane region" description="Helical" evidence="7">
    <location>
        <begin position="373"/>
        <end position="395"/>
    </location>
</feature>
<feature type="transmembrane region" description="Helical" evidence="7">
    <location>
        <begin position="522"/>
        <end position="545"/>
    </location>
</feature>
<dbReference type="PROSITE" id="PS50928">
    <property type="entry name" value="ABC_TM1"/>
    <property type="match status" value="2"/>
</dbReference>
<keyword evidence="4 7" id="KW-0812">Transmembrane</keyword>
<dbReference type="AlphaFoldDB" id="A0A0A3AQC8"/>
<dbReference type="Gene3D" id="1.10.3720.10">
    <property type="entry name" value="MetI-like"/>
    <property type="match status" value="2"/>
</dbReference>
<dbReference type="GO" id="GO:0055085">
    <property type="term" value="P:transmembrane transport"/>
    <property type="evidence" value="ECO:0007669"/>
    <property type="project" value="InterPro"/>
</dbReference>
<protein>
    <submittedName>
        <fullName evidence="9">Iron ABC transporter permease</fullName>
    </submittedName>
</protein>
<organism evidence="9 10">
    <name type="scientific">Chelonobacter oris</name>
    <dbReference type="NCBI Taxonomy" id="505317"/>
    <lineage>
        <taxon>Bacteria</taxon>
        <taxon>Pseudomonadati</taxon>
        <taxon>Pseudomonadota</taxon>
        <taxon>Gammaproteobacteria</taxon>
        <taxon>Pasteurellales</taxon>
        <taxon>Pasteurellaceae</taxon>
        <taxon>Chelonobacter</taxon>
    </lineage>
</organism>
<evidence type="ECO:0000256" key="7">
    <source>
        <dbReference type="RuleBase" id="RU363032"/>
    </source>
</evidence>
<dbReference type="InterPro" id="IPR035906">
    <property type="entry name" value="MetI-like_sf"/>
</dbReference>
<keyword evidence="3" id="KW-1003">Cell membrane</keyword>
<feature type="transmembrane region" description="Helical" evidence="7">
    <location>
        <begin position="89"/>
        <end position="107"/>
    </location>
</feature>
<feature type="transmembrane region" description="Helical" evidence="7">
    <location>
        <begin position="291"/>
        <end position="312"/>
    </location>
</feature>
<sequence length="555" mass="62429">MKNIRQISWFLAALMILAFFLLPIAAILYQAVSADSDSVSHLWHTVLFDYLKNTLLLIVGTVLCSLLFALPCSWIVSTFRFRGQATLQWVLCLPLAMPPYLVAYLYTDLLDYAGPVQGFLRRLFDWSSSQDYWFPPIRTLGGACVVLALVLYPYIFLLTRIALMEQSENLNHSAKILGVNGWQLIKKVTLPLARPAMAIGTALVAMETLGDFGTVSYFAVPTLTTAVYDTWLGLNDLGTAARISLLMLLLIFLLLTLERYSRRKQRLYQRGYERTQPQRELYGWKLWLAQLYCWGLAGFAFFIPLGKLMYWAYDYFEQAWNDRFWLYAYNSLRVSISAALISVVLALFLLFFRRLSGQRKDAAYFLAHYGLPFSSLGYAVPGTVLAIGLMIPLISADHLLNNALKSLNLPLVGLFFSGSMFALIAAYIIRFSAMSLGSIDTSLSKIAPSLDMASRTLGYNGIKMLFSVHFPLLSKGMLTALLLVFLESMKELNASLLLRPFNFDTLATHVFTLTSDEQLEQASLSAVFLVLVGLLPVIFLTRSLLSSKKKESLSR</sequence>
<dbReference type="STRING" id="505317.OA57_00375"/>
<name>A0A0A3AQC8_9PAST</name>
<feature type="transmembrane region" description="Helical" evidence="7">
    <location>
        <begin position="407"/>
        <end position="429"/>
    </location>
</feature>
<keyword evidence="10" id="KW-1185">Reference proteome</keyword>
<dbReference type="GO" id="GO:0005886">
    <property type="term" value="C:plasma membrane"/>
    <property type="evidence" value="ECO:0007669"/>
    <property type="project" value="UniProtKB-SubCell"/>
</dbReference>
<dbReference type="PANTHER" id="PTHR30183:SF2">
    <property type="entry name" value="IRON UTILIZATION PROTEIN"/>
    <property type="match status" value="1"/>
</dbReference>
<evidence type="ECO:0000259" key="8">
    <source>
        <dbReference type="PROSITE" id="PS50928"/>
    </source>
</evidence>
<feature type="transmembrane region" description="Helical" evidence="7">
    <location>
        <begin position="464"/>
        <end position="486"/>
    </location>
</feature>
<evidence type="ECO:0000256" key="5">
    <source>
        <dbReference type="ARBA" id="ARBA00022989"/>
    </source>
</evidence>
<feature type="domain" description="ABC transmembrane type-1" evidence="8">
    <location>
        <begin position="51"/>
        <end position="258"/>
    </location>
</feature>
<dbReference type="Pfam" id="PF00528">
    <property type="entry name" value="BPD_transp_1"/>
    <property type="match status" value="1"/>
</dbReference>
<dbReference type="RefSeq" id="WP_034611954.1">
    <property type="nucleotide sequence ID" value="NZ_JSUM01000001.1"/>
</dbReference>
<dbReference type="EMBL" id="JSUM01000001">
    <property type="protein sequence ID" value="KGQ71561.1"/>
    <property type="molecule type" value="Genomic_DNA"/>
</dbReference>
<keyword evidence="2 7" id="KW-0813">Transport</keyword>
<feature type="transmembrane region" description="Helical" evidence="7">
    <location>
        <begin position="140"/>
        <end position="163"/>
    </location>
</feature>
<reference evidence="9 10" key="1">
    <citation type="submission" date="2014-11" db="EMBL/GenBank/DDBJ databases">
        <title>Draft genome sequence of Chelonobacter oris 1662T, associated with respiratory disease in Hermann's Tortoises.</title>
        <authorList>
            <person name="Kudirkiene E."/>
            <person name="Hansen M.J."/>
            <person name="Bojesen A.M."/>
        </authorList>
    </citation>
    <scope>NUCLEOTIDE SEQUENCE [LARGE SCALE GENOMIC DNA]</scope>
    <source>
        <strain evidence="9 10">1662</strain>
    </source>
</reference>
<dbReference type="SUPFAM" id="SSF161098">
    <property type="entry name" value="MetI-like"/>
    <property type="match status" value="2"/>
</dbReference>
<feature type="transmembrane region" description="Helical" evidence="7">
    <location>
        <begin position="332"/>
        <end position="352"/>
    </location>
</feature>
<feature type="transmembrane region" description="Helical" evidence="7">
    <location>
        <begin position="240"/>
        <end position="257"/>
    </location>
</feature>
<dbReference type="FunFam" id="1.10.3720.10:FF:000088">
    <property type="entry name" value="Iron(III) ABC transporter, permease protein"/>
    <property type="match status" value="1"/>
</dbReference>
<evidence type="ECO:0000256" key="6">
    <source>
        <dbReference type="ARBA" id="ARBA00023136"/>
    </source>
</evidence>